<feature type="region of interest" description="Disordered" evidence="1">
    <location>
        <begin position="34"/>
        <end position="55"/>
    </location>
</feature>
<name>A0A8H3EH82_9LECA</name>
<proteinExistence type="predicted"/>
<keyword evidence="3" id="KW-1185">Reference proteome</keyword>
<protein>
    <submittedName>
        <fullName evidence="2">Uncharacterized protein</fullName>
    </submittedName>
</protein>
<reference evidence="2" key="1">
    <citation type="submission" date="2021-03" db="EMBL/GenBank/DDBJ databases">
        <authorList>
            <person name="Tagirdzhanova G."/>
        </authorList>
    </citation>
    <scope>NUCLEOTIDE SEQUENCE</scope>
</reference>
<organism evidence="2 3">
    <name type="scientific">Alectoria fallacina</name>
    <dbReference type="NCBI Taxonomy" id="1903189"/>
    <lineage>
        <taxon>Eukaryota</taxon>
        <taxon>Fungi</taxon>
        <taxon>Dikarya</taxon>
        <taxon>Ascomycota</taxon>
        <taxon>Pezizomycotina</taxon>
        <taxon>Lecanoromycetes</taxon>
        <taxon>OSLEUM clade</taxon>
        <taxon>Lecanoromycetidae</taxon>
        <taxon>Lecanorales</taxon>
        <taxon>Lecanorineae</taxon>
        <taxon>Parmeliaceae</taxon>
        <taxon>Alectoria</taxon>
    </lineage>
</organism>
<sequence>MSSGWIGPGARGAPQNQEEIANYKAIKAQVEKDEKEKREAENAMRASQGLPPLKDSFWSRVKKGVQKAMMM</sequence>
<gene>
    <name evidence="2" type="ORF">ALECFALPRED_000078</name>
</gene>
<accession>A0A8H3EH82</accession>
<dbReference type="EMBL" id="CAJPDR010000001">
    <property type="protein sequence ID" value="CAF9902946.1"/>
    <property type="molecule type" value="Genomic_DNA"/>
</dbReference>
<evidence type="ECO:0000313" key="2">
    <source>
        <dbReference type="EMBL" id="CAF9902946.1"/>
    </source>
</evidence>
<dbReference type="AlphaFoldDB" id="A0A8H3EH82"/>
<evidence type="ECO:0000256" key="1">
    <source>
        <dbReference type="SAM" id="MobiDB-lite"/>
    </source>
</evidence>
<dbReference type="OrthoDB" id="5392709at2759"/>
<comment type="caution">
    <text evidence="2">The sequence shown here is derived from an EMBL/GenBank/DDBJ whole genome shotgun (WGS) entry which is preliminary data.</text>
</comment>
<dbReference type="Proteomes" id="UP000664203">
    <property type="component" value="Unassembled WGS sequence"/>
</dbReference>
<evidence type="ECO:0000313" key="3">
    <source>
        <dbReference type="Proteomes" id="UP000664203"/>
    </source>
</evidence>